<dbReference type="AlphaFoldDB" id="L8X8L9"/>
<keyword evidence="2" id="KW-1185">Reference proteome</keyword>
<reference evidence="1 2" key="1">
    <citation type="journal article" date="2013" name="Nat. Commun.">
        <title>The evolution and pathogenic mechanisms of the rice sheath blight pathogen.</title>
        <authorList>
            <person name="Zheng A."/>
            <person name="Lin R."/>
            <person name="Xu L."/>
            <person name="Qin P."/>
            <person name="Tang C."/>
            <person name="Ai P."/>
            <person name="Zhang D."/>
            <person name="Liu Y."/>
            <person name="Sun Z."/>
            <person name="Feng H."/>
            <person name="Wang Y."/>
            <person name="Chen Y."/>
            <person name="Liang X."/>
            <person name="Fu R."/>
            <person name="Li Q."/>
            <person name="Zhang J."/>
            <person name="Yu X."/>
            <person name="Xie Z."/>
            <person name="Ding L."/>
            <person name="Guan P."/>
            <person name="Tang J."/>
            <person name="Liang Y."/>
            <person name="Wang S."/>
            <person name="Deng Q."/>
            <person name="Li S."/>
            <person name="Zhu J."/>
            <person name="Wang L."/>
            <person name="Liu H."/>
            <person name="Li P."/>
        </authorList>
    </citation>
    <scope>NUCLEOTIDE SEQUENCE [LARGE SCALE GENOMIC DNA]</scope>
    <source>
        <strain evidence="2">AG-1 IA</strain>
    </source>
</reference>
<accession>L8X8L9</accession>
<organism evidence="1 2">
    <name type="scientific">Thanatephorus cucumeris (strain AG1-IA)</name>
    <name type="common">Rice sheath blight fungus</name>
    <name type="synonym">Rhizoctonia solani</name>
    <dbReference type="NCBI Taxonomy" id="983506"/>
    <lineage>
        <taxon>Eukaryota</taxon>
        <taxon>Fungi</taxon>
        <taxon>Dikarya</taxon>
        <taxon>Basidiomycota</taxon>
        <taxon>Agaricomycotina</taxon>
        <taxon>Agaricomycetes</taxon>
        <taxon>Cantharellales</taxon>
        <taxon>Ceratobasidiaceae</taxon>
        <taxon>Rhizoctonia</taxon>
        <taxon>Rhizoctonia solani AG-1</taxon>
    </lineage>
</organism>
<dbReference type="Proteomes" id="UP000011668">
    <property type="component" value="Unassembled WGS sequence"/>
</dbReference>
<sequence length="89" mass="10249">MLSHPPTLVCSFYTLFYHLTCIRYTHPIPYLFVRISFFFSHDMLFFESGPGPVPLLNQGRPCVSNPIDCTRPYSKMQLNTTKSSLGRES</sequence>
<protein>
    <submittedName>
        <fullName evidence="1">Uncharacterized protein</fullName>
    </submittedName>
</protein>
<proteinExistence type="predicted"/>
<gene>
    <name evidence="1" type="ORF">AG1IA_00536</name>
</gene>
<dbReference type="HOGENOM" id="CLU_2456289_0_0_1"/>
<evidence type="ECO:0000313" key="2">
    <source>
        <dbReference type="Proteomes" id="UP000011668"/>
    </source>
</evidence>
<dbReference type="EMBL" id="AFRT01000080">
    <property type="protein sequence ID" value="ELU45437.1"/>
    <property type="molecule type" value="Genomic_DNA"/>
</dbReference>
<comment type="caution">
    <text evidence="1">The sequence shown here is derived from an EMBL/GenBank/DDBJ whole genome shotgun (WGS) entry which is preliminary data.</text>
</comment>
<name>L8X8L9_THACA</name>
<evidence type="ECO:0000313" key="1">
    <source>
        <dbReference type="EMBL" id="ELU45437.1"/>
    </source>
</evidence>